<dbReference type="GO" id="GO:0006357">
    <property type="term" value="P:regulation of transcription by RNA polymerase II"/>
    <property type="evidence" value="ECO:0007669"/>
    <property type="project" value="InterPro"/>
</dbReference>
<dbReference type="VEuPathDB" id="FungiDB:jhhlp_007111"/>
<dbReference type="Pfam" id="PF08638">
    <property type="entry name" value="Med14"/>
    <property type="match status" value="1"/>
</dbReference>
<evidence type="ECO:0000256" key="5">
    <source>
        <dbReference type="ARBA" id="ARBA00023159"/>
    </source>
</evidence>
<dbReference type="STRING" id="41688.A0A2N3N1R8"/>
<evidence type="ECO:0000256" key="9">
    <source>
        <dbReference type="RuleBase" id="RU365082"/>
    </source>
</evidence>
<evidence type="ECO:0000256" key="6">
    <source>
        <dbReference type="ARBA" id="ARBA00023163"/>
    </source>
</evidence>
<dbReference type="Pfam" id="PF26204">
    <property type="entry name" value="Med14_fung"/>
    <property type="match status" value="1"/>
</dbReference>
<dbReference type="InterPro" id="IPR055122">
    <property type="entry name" value="Med14_N"/>
</dbReference>
<dbReference type="GO" id="GO:0003712">
    <property type="term" value="F:transcription coregulator activity"/>
    <property type="evidence" value="ECO:0007669"/>
    <property type="project" value="UniProtKB-UniRule"/>
</dbReference>
<evidence type="ECO:0000256" key="3">
    <source>
        <dbReference type="ARBA" id="ARBA00019619"/>
    </source>
</evidence>
<dbReference type="AlphaFoldDB" id="A0A2N3N1R8"/>
<dbReference type="PANTHER" id="PTHR12809">
    <property type="entry name" value="MEDIATOR COMPLEX SUBUNIT"/>
    <property type="match status" value="1"/>
</dbReference>
<accession>A0A2N3N1R8</accession>
<comment type="function">
    <text evidence="9">Component of the Mediator complex, a coactivator involved in the regulated transcription of nearly all RNA polymerase II-dependent genes. Mediator functions as a bridge to convey information from gene-specific regulatory proteins to the basal RNA polymerase II transcription machinery. Mediator is recruited to promoters by direct interactions with regulatory proteins and serves as a scaffold for the assembly of a functional preinitiation complex with RNA polymerase II and the general transcription factors.</text>
</comment>
<evidence type="ECO:0000256" key="10">
    <source>
        <dbReference type="SAM" id="MobiDB-lite"/>
    </source>
</evidence>
<keyword evidence="5 9" id="KW-0010">Activator</keyword>
<keyword evidence="4 9" id="KW-0805">Transcription regulation</keyword>
<comment type="similarity">
    <text evidence="2 9">Belongs to the Mediator complex subunit 14 family.</text>
</comment>
<evidence type="ECO:0000256" key="2">
    <source>
        <dbReference type="ARBA" id="ARBA00007813"/>
    </source>
</evidence>
<keyword evidence="13" id="KW-1185">Reference proteome</keyword>
<evidence type="ECO:0000256" key="8">
    <source>
        <dbReference type="ARBA" id="ARBA00032007"/>
    </source>
</evidence>
<dbReference type="InterPro" id="IPR013947">
    <property type="entry name" value="Mediator_Med14"/>
</dbReference>
<dbReference type="OrthoDB" id="205099at2759"/>
<dbReference type="InParanoid" id="A0A2N3N1R8"/>
<protein>
    <recommendedName>
        <fullName evidence="3 9">Mediator of RNA polymerase II transcription subunit 14</fullName>
    </recommendedName>
    <alternativeName>
        <fullName evidence="8 9">Mediator complex subunit 14</fullName>
    </alternativeName>
</protein>
<dbReference type="EMBL" id="NLAX01001034">
    <property type="protein sequence ID" value="PKS06363.1"/>
    <property type="molecule type" value="Genomic_DNA"/>
</dbReference>
<reference evidence="12 13" key="1">
    <citation type="journal article" date="2017" name="G3 (Bethesda)">
        <title>First Draft Genome Sequence of the Pathogenic Fungus Lomentospora prolificans (Formerly Scedosporium prolificans).</title>
        <authorList>
            <person name="Luo R."/>
            <person name="Zimin A."/>
            <person name="Workman R."/>
            <person name="Fan Y."/>
            <person name="Pertea G."/>
            <person name="Grossman N."/>
            <person name="Wear M.P."/>
            <person name="Jia B."/>
            <person name="Miller H."/>
            <person name="Casadevall A."/>
            <person name="Timp W."/>
            <person name="Zhang S.X."/>
            <person name="Salzberg S.L."/>
        </authorList>
    </citation>
    <scope>NUCLEOTIDE SEQUENCE [LARGE SCALE GENOMIC DNA]</scope>
    <source>
        <strain evidence="12 13">JHH-5317</strain>
    </source>
</reference>
<organism evidence="12 13">
    <name type="scientific">Lomentospora prolificans</name>
    <dbReference type="NCBI Taxonomy" id="41688"/>
    <lineage>
        <taxon>Eukaryota</taxon>
        <taxon>Fungi</taxon>
        <taxon>Dikarya</taxon>
        <taxon>Ascomycota</taxon>
        <taxon>Pezizomycotina</taxon>
        <taxon>Sordariomycetes</taxon>
        <taxon>Hypocreomycetidae</taxon>
        <taxon>Microascales</taxon>
        <taxon>Microascaceae</taxon>
        <taxon>Lomentospora</taxon>
    </lineage>
</organism>
<proteinExistence type="inferred from homology"/>
<gene>
    <name evidence="12" type="ORF">jhhlp_007111</name>
</gene>
<feature type="region of interest" description="Disordered" evidence="10">
    <location>
        <begin position="1"/>
        <end position="65"/>
    </location>
</feature>
<evidence type="ECO:0000256" key="7">
    <source>
        <dbReference type="ARBA" id="ARBA00023242"/>
    </source>
</evidence>
<evidence type="ECO:0000259" key="11">
    <source>
        <dbReference type="Pfam" id="PF08638"/>
    </source>
</evidence>
<comment type="subcellular location">
    <subcellularLocation>
        <location evidence="1 9">Nucleus</location>
    </subcellularLocation>
</comment>
<comment type="caution">
    <text evidence="12">The sequence shown here is derived from an EMBL/GenBank/DDBJ whole genome shotgun (WGS) entry which is preliminary data.</text>
</comment>
<dbReference type="GO" id="GO:0070847">
    <property type="term" value="C:core mediator complex"/>
    <property type="evidence" value="ECO:0007669"/>
    <property type="project" value="TreeGrafter"/>
</dbReference>
<keyword evidence="7 9" id="KW-0539">Nucleus</keyword>
<sequence>MADVSAENGALTNHDRNTHLNGANGAGPKLTDTPNGTSKQTSDGGDSASLAVIDPTKQTFDPRRRMNDLPEEIVHIADGYIPLSILLSRLAQQTHNVLQEKVQQLARMPLPPAPAMNGNSSAPSKDEFDNSHESLSKKVNLLSFIQRIHGKWVKALVIANWSRESERVTKLIDLKSHLNNQLMQFDLRLDQVVELKRGLIFARVPSPDLKTALQVLSCGNGDWMPDLGYIEPPALKREDHVKWLEELDTCLSMRLNLHDYDKIPPQFKDYSIGSGRVTFSVKGEFEVDLTVADEDPEKQFWFIDFRFDFSPVAHDLTARFRPVLESHVNNALAKDNLTGCYQLLHGFVLTHKISELRRQAYELARTSWTRTLVVEQLDRAFSIQYWVTRQPQVTSSVPAYSRYAIPQVPTVPKSWIIVSAVSARRPDGNLDPKASSRLAVKWFRDGKEVKDVEIEFDQVNLSTEKLLKVVIAKHVEHILRSIHKKLRPAPRFAGQEAAMALRISASDAGESFLTMQLSATETVTLTVEPTSGKFNLHPNSKFTMQAESRLNMSGKDPAEDGAPCLETLRWHHLAEEIARKGRSQGWTPVKSPLSHEDVKALFKPQEQFSPVCFQRQGVDTRWYVMLVMSLHGDEWWVFRSDVPKATARSVKFFSKLRLQLGQPGLERAFWNNLTMFVTAVISHATDLAELHHNRFRYEKRANKNFSLPNEVVIPSIFIKLSDILPTAADQGEYALTLEDKHHRTPQLHIEPSKDGTSQSPTNNSDMAALPKSGAKRTPPGTRKPWAADFVELRYSGVQSIPSKDSASARQLTCSMDAIVRVLDRKKFSLLSGKLGHQVYYNPGRGEFCIRLRTRVGTSIVRTLTTRLQAIDRVVDSLDAMRSTKGAIKCEQVTLEKVIFTYTDAGGSDGAKRWRVSLDLSTESIAIDLEMGNPHLRVIDHLTSLVNAPGGISHLTLVLPMSLTILTILDKIQNAWKEIAKHGKGALIITPKALDWITLCYELPETPNRPRSVRIDVRARIRNGKLWWFVRRSDQEEQDFFAQRLRKVWEARNVPWRSLSSGAATHIDDRSLKLLIGLDQTVREAVLGTGTGPNAAANNAQASVGRVNAQAGTATTGGAAVGSRAKPVTLD</sequence>
<feature type="compositionally biased region" description="Polar residues" evidence="10">
    <location>
        <begin position="32"/>
        <end position="44"/>
    </location>
</feature>
<evidence type="ECO:0000313" key="12">
    <source>
        <dbReference type="EMBL" id="PKS06363.1"/>
    </source>
</evidence>
<feature type="region of interest" description="Disordered" evidence="10">
    <location>
        <begin position="110"/>
        <end position="130"/>
    </location>
</feature>
<dbReference type="PANTHER" id="PTHR12809:SF2">
    <property type="entry name" value="MEDIATOR OF RNA POLYMERASE II TRANSCRIPTION SUBUNIT 14"/>
    <property type="match status" value="1"/>
</dbReference>
<name>A0A2N3N1R8_9PEZI</name>
<evidence type="ECO:0000256" key="4">
    <source>
        <dbReference type="ARBA" id="ARBA00023015"/>
    </source>
</evidence>
<evidence type="ECO:0000313" key="13">
    <source>
        <dbReference type="Proteomes" id="UP000233524"/>
    </source>
</evidence>
<dbReference type="Proteomes" id="UP000233524">
    <property type="component" value="Unassembled WGS sequence"/>
</dbReference>
<comment type="subunit">
    <text evidence="9">Component of the Mediator complex.</text>
</comment>
<feature type="region of interest" description="Disordered" evidence="10">
    <location>
        <begin position="741"/>
        <end position="783"/>
    </location>
</feature>
<evidence type="ECO:0000256" key="1">
    <source>
        <dbReference type="ARBA" id="ARBA00004123"/>
    </source>
</evidence>
<feature type="domain" description="Mediator complex subunit MED14 N-terminal" evidence="11">
    <location>
        <begin position="80"/>
        <end position="293"/>
    </location>
</feature>
<dbReference type="GO" id="GO:0016592">
    <property type="term" value="C:mediator complex"/>
    <property type="evidence" value="ECO:0007669"/>
    <property type="project" value="UniProtKB-UniRule"/>
</dbReference>
<keyword evidence="6 9" id="KW-0804">Transcription</keyword>
<feature type="compositionally biased region" description="Polar residues" evidence="10">
    <location>
        <begin position="754"/>
        <end position="765"/>
    </location>
</feature>